<dbReference type="PANTHER" id="PTHR23089">
    <property type="entry name" value="HISTIDINE TRIAD HIT PROTEIN"/>
    <property type="match status" value="1"/>
</dbReference>
<dbReference type="InterPro" id="IPR001310">
    <property type="entry name" value="Histidine_triad_HIT"/>
</dbReference>
<dbReference type="Gene3D" id="3.30.428.10">
    <property type="entry name" value="HIT-like"/>
    <property type="match status" value="1"/>
</dbReference>
<feature type="domain" description="HIT" evidence="4">
    <location>
        <begin position="5"/>
        <end position="123"/>
    </location>
</feature>
<dbReference type="AlphaFoldDB" id="A0A6M3ZWI4"/>
<evidence type="ECO:0000259" key="4">
    <source>
        <dbReference type="PROSITE" id="PS51084"/>
    </source>
</evidence>
<protein>
    <submittedName>
        <fullName evidence="5">Histidine triad nucleotide-binding protein</fullName>
    </submittedName>
</protein>
<feature type="active site" description="Tele-AMP-histidine intermediate" evidence="1">
    <location>
        <position position="109"/>
    </location>
</feature>
<dbReference type="RefSeq" id="WP_017453779.1">
    <property type="nucleotide sequence ID" value="NZ_CP008956.1"/>
</dbReference>
<accession>A0A6M3ZWI4</accession>
<gene>
    <name evidence="5" type="ORF">C798_23370</name>
</gene>
<dbReference type="GO" id="GO:0003824">
    <property type="term" value="F:catalytic activity"/>
    <property type="evidence" value="ECO:0007669"/>
    <property type="project" value="InterPro"/>
</dbReference>
<dbReference type="PROSITE" id="PS51084">
    <property type="entry name" value="HIT_2"/>
    <property type="match status" value="1"/>
</dbReference>
<dbReference type="PRINTS" id="PR00332">
    <property type="entry name" value="HISTRIAD"/>
</dbReference>
<dbReference type="Proteomes" id="UP000501648">
    <property type="component" value="Chromosome"/>
</dbReference>
<dbReference type="InterPro" id="IPR036265">
    <property type="entry name" value="HIT-like_sf"/>
</dbReference>
<dbReference type="CDD" id="cd01276">
    <property type="entry name" value="PKCI_related"/>
    <property type="match status" value="1"/>
</dbReference>
<feature type="short sequence motif" description="Histidine triad motif" evidence="2 3">
    <location>
        <begin position="107"/>
        <end position="111"/>
    </location>
</feature>
<organism evidence="5 6">
    <name type="scientific">Herbaspirillum rubrisubalbicans Os34</name>
    <dbReference type="NCBI Taxonomy" id="1235827"/>
    <lineage>
        <taxon>Bacteria</taxon>
        <taxon>Pseudomonadati</taxon>
        <taxon>Pseudomonadota</taxon>
        <taxon>Betaproteobacteria</taxon>
        <taxon>Burkholderiales</taxon>
        <taxon>Oxalobacteraceae</taxon>
        <taxon>Herbaspirillum</taxon>
    </lineage>
</organism>
<dbReference type="InterPro" id="IPR019808">
    <property type="entry name" value="Histidine_triad_CS"/>
</dbReference>
<dbReference type="Pfam" id="PF11969">
    <property type="entry name" value="DcpS_C"/>
    <property type="match status" value="1"/>
</dbReference>
<evidence type="ECO:0000313" key="6">
    <source>
        <dbReference type="Proteomes" id="UP000501648"/>
    </source>
</evidence>
<evidence type="ECO:0000256" key="1">
    <source>
        <dbReference type="PIRSR" id="PIRSR601310-1"/>
    </source>
</evidence>
<dbReference type="EMBL" id="CP008956">
    <property type="protein sequence ID" value="QJQ03059.1"/>
    <property type="molecule type" value="Genomic_DNA"/>
</dbReference>
<dbReference type="InterPro" id="IPR011146">
    <property type="entry name" value="HIT-like"/>
</dbReference>
<name>A0A6M3ZWI4_9BURK</name>
<reference evidence="5 6" key="1">
    <citation type="journal article" date="2012" name="J. Bacteriol.">
        <title>Genome sequence of the pathogenic Herbaspirillum seropedicae strain Os34, isolated from rice roots.</title>
        <authorList>
            <person name="Ye W."/>
            <person name="Ye S."/>
            <person name="Liu J."/>
            <person name="Chang S."/>
            <person name="Chen M."/>
            <person name="Zhu B."/>
            <person name="Guo L."/>
            <person name="An Q."/>
        </authorList>
    </citation>
    <scope>NUCLEOTIDE SEQUENCE [LARGE SCALE GENOMIC DNA]</scope>
    <source>
        <strain evidence="5 6">Os34</strain>
    </source>
</reference>
<sequence>MDNCIFCKIAAGQIPSKKIYEDEDLIAFHDINPAAPVHFLIVPRQHVATLADCTDEHTAMLGKMLALAPRLAAEQGCGYGVDAEGKPTGGFKILINTGPDGRQEVYHLHMHVIGGPHPWRVQFVQQ</sequence>
<proteinExistence type="predicted"/>
<dbReference type="SUPFAM" id="SSF54197">
    <property type="entry name" value="HIT-like"/>
    <property type="match status" value="1"/>
</dbReference>
<dbReference type="PROSITE" id="PS00892">
    <property type="entry name" value="HIT_1"/>
    <property type="match status" value="1"/>
</dbReference>
<evidence type="ECO:0000256" key="2">
    <source>
        <dbReference type="PIRSR" id="PIRSR601310-3"/>
    </source>
</evidence>
<evidence type="ECO:0000313" key="5">
    <source>
        <dbReference type="EMBL" id="QJQ03059.1"/>
    </source>
</evidence>
<evidence type="ECO:0000256" key="3">
    <source>
        <dbReference type="PROSITE-ProRule" id="PRU00464"/>
    </source>
</evidence>